<dbReference type="PANTHER" id="PTHR43802">
    <property type="entry name" value="ENOYL-COA HYDRATASE"/>
    <property type="match status" value="1"/>
</dbReference>
<evidence type="ECO:0000313" key="4">
    <source>
        <dbReference type="Proteomes" id="UP000250088"/>
    </source>
</evidence>
<dbReference type="SUPFAM" id="SSF52096">
    <property type="entry name" value="ClpP/crotonase"/>
    <property type="match status" value="1"/>
</dbReference>
<evidence type="ECO:0000256" key="1">
    <source>
        <dbReference type="ARBA" id="ARBA00005254"/>
    </source>
</evidence>
<dbReference type="Gene3D" id="3.90.226.10">
    <property type="entry name" value="2-enoyl-CoA Hydratase, Chain A, domain 1"/>
    <property type="match status" value="1"/>
</dbReference>
<accession>A0A2Z2HR64</accession>
<reference evidence="4" key="1">
    <citation type="submission" date="2017-02" db="EMBL/GenBank/DDBJ databases">
        <title>Natronthermophilus aegyptiacus gen. nov.,sp. nov., an aerobic, extremely halophilic alkalithermophilic archaeon isolated from the athalassohaline Wadi An Natrun, Egypt.</title>
        <authorList>
            <person name="Zhao B."/>
        </authorList>
    </citation>
    <scope>NUCLEOTIDE SEQUENCE [LARGE SCALE GENOMIC DNA]</scope>
    <source>
        <strain evidence="4">JW/NM-HA 15</strain>
    </source>
</reference>
<dbReference type="Proteomes" id="UP000250088">
    <property type="component" value="Chromosome"/>
</dbReference>
<gene>
    <name evidence="3" type="ORF">B1756_06975</name>
</gene>
<evidence type="ECO:0000256" key="2">
    <source>
        <dbReference type="RuleBase" id="RU003707"/>
    </source>
</evidence>
<dbReference type="GO" id="GO:0003824">
    <property type="term" value="F:catalytic activity"/>
    <property type="evidence" value="ECO:0007669"/>
    <property type="project" value="InterPro"/>
</dbReference>
<comment type="similarity">
    <text evidence="1 2">Belongs to the enoyl-CoA hydratase/isomerase family.</text>
</comment>
<dbReference type="CDD" id="cd06558">
    <property type="entry name" value="crotonase-like"/>
    <property type="match status" value="1"/>
</dbReference>
<dbReference type="OrthoDB" id="203755at2157"/>
<organism evidence="3 4">
    <name type="scientific">Natrarchaeobaculum aegyptiacum</name>
    <dbReference type="NCBI Taxonomy" id="745377"/>
    <lineage>
        <taxon>Archaea</taxon>
        <taxon>Methanobacteriati</taxon>
        <taxon>Methanobacteriota</taxon>
        <taxon>Stenosarchaea group</taxon>
        <taxon>Halobacteria</taxon>
        <taxon>Halobacteriales</taxon>
        <taxon>Natrialbaceae</taxon>
        <taxon>Natrarchaeobaculum</taxon>
    </lineage>
</organism>
<evidence type="ECO:0000313" key="3">
    <source>
        <dbReference type="EMBL" id="ARS89512.1"/>
    </source>
</evidence>
<dbReference type="Pfam" id="PF00378">
    <property type="entry name" value="ECH_1"/>
    <property type="match status" value="1"/>
</dbReference>
<dbReference type="KEGG" id="naj:B1756_06975"/>
<dbReference type="InterPro" id="IPR001753">
    <property type="entry name" value="Enoyl-CoA_hydra/iso"/>
</dbReference>
<dbReference type="PROSITE" id="PS00166">
    <property type="entry name" value="ENOYL_COA_HYDRATASE"/>
    <property type="match status" value="1"/>
</dbReference>
<dbReference type="AlphaFoldDB" id="A0A2Z2HR64"/>
<sequence>MIGVTTDERQSIRTVTLARPDARNALTLDALEALEAAIADAEEPVIYLTGEGPAFCAGADLNAVADLDGDPDAAVAFAELGQRVARTIEASPAVVVAGIDGPARGGGLELALACDVRVGTPDSTYGEPGVTFGLFGAWGGTVRLPRVLGEGDALEFALSGRSVDAEEALRMGLISRIEDEPRTVAEEIAANAHDALGVLKRRIRDCAGEATKERREAAAFGDLVAAHADDVDALLE</sequence>
<dbReference type="PANTHER" id="PTHR43802:SF1">
    <property type="entry name" value="IP11341P-RELATED"/>
    <property type="match status" value="1"/>
</dbReference>
<protein>
    <submittedName>
        <fullName evidence="3">Enoyl-CoA hydratase</fullName>
    </submittedName>
</protein>
<dbReference type="GeneID" id="32893808"/>
<dbReference type="RefSeq" id="WP_086887888.1">
    <property type="nucleotide sequence ID" value="NZ_CP019893.1"/>
</dbReference>
<dbReference type="EMBL" id="CP019893">
    <property type="protein sequence ID" value="ARS89512.1"/>
    <property type="molecule type" value="Genomic_DNA"/>
</dbReference>
<name>A0A2Z2HR64_9EURY</name>
<keyword evidence="4" id="KW-1185">Reference proteome</keyword>
<dbReference type="InterPro" id="IPR018376">
    <property type="entry name" value="Enoyl-CoA_hyd/isom_CS"/>
</dbReference>
<dbReference type="InterPro" id="IPR029045">
    <property type="entry name" value="ClpP/crotonase-like_dom_sf"/>
</dbReference>
<proteinExistence type="inferred from homology"/>